<dbReference type="AlphaFoldDB" id="G7YFS3"/>
<name>G7YFS3_CLOSI</name>
<gene>
    <name evidence="3" type="ORF">CLF_106819</name>
</gene>
<evidence type="ECO:0000313" key="4">
    <source>
        <dbReference type="Proteomes" id="UP000008909"/>
    </source>
</evidence>
<protein>
    <submittedName>
        <fullName evidence="3">Uncharacterized protein</fullName>
    </submittedName>
</protein>
<keyword evidence="2" id="KW-0812">Transmembrane</keyword>
<feature type="compositionally biased region" description="Polar residues" evidence="1">
    <location>
        <begin position="310"/>
        <end position="321"/>
    </location>
</feature>
<feature type="region of interest" description="Disordered" evidence="1">
    <location>
        <begin position="265"/>
        <end position="321"/>
    </location>
</feature>
<dbReference type="EMBL" id="DF143202">
    <property type="protein sequence ID" value="GAA51806.1"/>
    <property type="molecule type" value="Genomic_DNA"/>
</dbReference>
<keyword evidence="4" id="KW-1185">Reference proteome</keyword>
<evidence type="ECO:0000256" key="2">
    <source>
        <dbReference type="SAM" id="Phobius"/>
    </source>
</evidence>
<accession>G7YFS3</accession>
<feature type="transmembrane region" description="Helical" evidence="2">
    <location>
        <begin position="75"/>
        <end position="103"/>
    </location>
</feature>
<reference key="2">
    <citation type="submission" date="2011-10" db="EMBL/GenBank/DDBJ databases">
        <title>The genome and transcriptome sequence of Clonorchis sinensis provide insights into the carcinogenic liver fluke.</title>
        <authorList>
            <person name="Wang X."/>
            <person name="Huang Y."/>
            <person name="Chen W."/>
            <person name="Liu H."/>
            <person name="Guo L."/>
            <person name="Chen Y."/>
            <person name="Luo F."/>
            <person name="Zhou W."/>
            <person name="Sun J."/>
            <person name="Mao Q."/>
            <person name="Liang P."/>
            <person name="Zhou C."/>
            <person name="Tian Y."/>
            <person name="Men J."/>
            <person name="Lv X."/>
            <person name="Huang L."/>
            <person name="Zhou J."/>
            <person name="Hu Y."/>
            <person name="Li R."/>
            <person name="Zhang F."/>
            <person name="Lei H."/>
            <person name="Li X."/>
            <person name="Hu X."/>
            <person name="Liang C."/>
            <person name="Xu J."/>
            <person name="Wu Z."/>
            <person name="Yu X."/>
        </authorList>
    </citation>
    <scope>NUCLEOTIDE SEQUENCE</scope>
    <source>
        <strain>Henan</strain>
    </source>
</reference>
<proteinExistence type="predicted"/>
<organism evidence="3 4">
    <name type="scientific">Clonorchis sinensis</name>
    <name type="common">Chinese liver fluke</name>
    <dbReference type="NCBI Taxonomy" id="79923"/>
    <lineage>
        <taxon>Eukaryota</taxon>
        <taxon>Metazoa</taxon>
        <taxon>Spiralia</taxon>
        <taxon>Lophotrochozoa</taxon>
        <taxon>Platyhelminthes</taxon>
        <taxon>Trematoda</taxon>
        <taxon>Digenea</taxon>
        <taxon>Opisthorchiida</taxon>
        <taxon>Opisthorchiata</taxon>
        <taxon>Opisthorchiidae</taxon>
        <taxon>Clonorchis</taxon>
    </lineage>
</organism>
<feature type="compositionally biased region" description="Polar residues" evidence="1">
    <location>
        <begin position="148"/>
        <end position="162"/>
    </location>
</feature>
<keyword evidence="2" id="KW-1133">Transmembrane helix</keyword>
<reference evidence="3" key="1">
    <citation type="journal article" date="2011" name="Genome Biol.">
        <title>The draft genome of the carcinogenic human liver fluke Clonorchis sinensis.</title>
        <authorList>
            <person name="Wang X."/>
            <person name="Chen W."/>
            <person name="Huang Y."/>
            <person name="Sun J."/>
            <person name="Men J."/>
            <person name="Liu H."/>
            <person name="Luo F."/>
            <person name="Guo L."/>
            <person name="Lv X."/>
            <person name="Deng C."/>
            <person name="Zhou C."/>
            <person name="Fan Y."/>
            <person name="Li X."/>
            <person name="Huang L."/>
            <person name="Hu Y."/>
            <person name="Liang C."/>
            <person name="Hu X."/>
            <person name="Xu J."/>
            <person name="Yu X."/>
        </authorList>
    </citation>
    <scope>NUCLEOTIDE SEQUENCE [LARGE SCALE GENOMIC DNA]</scope>
    <source>
        <strain evidence="3">Henan</strain>
    </source>
</reference>
<evidence type="ECO:0000256" key="1">
    <source>
        <dbReference type="SAM" id="MobiDB-lite"/>
    </source>
</evidence>
<keyword evidence="2" id="KW-0472">Membrane</keyword>
<feature type="region of interest" description="Disordered" evidence="1">
    <location>
        <begin position="148"/>
        <end position="179"/>
    </location>
</feature>
<evidence type="ECO:0000313" key="3">
    <source>
        <dbReference type="EMBL" id="GAA51806.1"/>
    </source>
</evidence>
<feature type="region of interest" description="Disordered" evidence="1">
    <location>
        <begin position="195"/>
        <end position="243"/>
    </location>
</feature>
<sequence>MTHGCVSSVIDCGLRFGKPKESRIRHSTSGHTLKTHNCAQVEFGKYDVFRISQKSDSQDALLLVAFSSKEISTHLFYVVFYAFAFLTPRMQLLFILFVAFIGVAKVTTFPHSELTTNIATDGAYTKQSTESAEADFITSVYQNHQHSTDVSTTNFEESTGLSNGAEGGGSDSTYPSRPIQSSDVYTSLKGVSGLPDHVTAGPNQDFATTGAVDDYTGSQNVGETEWDETYPHTGDAITDKFYDDTSTEKNADLTEDYLTMPASSTVYRNTADGGESRISTTEYIEEDTETEQQSTTSYPNTPFSDPVDNRISQPSTSSYTD</sequence>
<dbReference type="Proteomes" id="UP000008909">
    <property type="component" value="Unassembled WGS sequence"/>
</dbReference>